<accession>A0AAD9BGF7</accession>
<feature type="compositionally biased region" description="Basic and acidic residues" evidence="1">
    <location>
        <begin position="167"/>
        <end position="183"/>
    </location>
</feature>
<protein>
    <submittedName>
        <fullName evidence="2">Cell surface antigen I/II</fullName>
    </submittedName>
</protein>
<keyword evidence="3" id="KW-1185">Reference proteome</keyword>
<organism evidence="2 3">
    <name type="scientific">Dissostichus eleginoides</name>
    <name type="common">Patagonian toothfish</name>
    <name type="synonym">Dissostichus amissus</name>
    <dbReference type="NCBI Taxonomy" id="100907"/>
    <lineage>
        <taxon>Eukaryota</taxon>
        <taxon>Metazoa</taxon>
        <taxon>Chordata</taxon>
        <taxon>Craniata</taxon>
        <taxon>Vertebrata</taxon>
        <taxon>Euteleostomi</taxon>
        <taxon>Actinopterygii</taxon>
        <taxon>Neopterygii</taxon>
        <taxon>Teleostei</taxon>
        <taxon>Neoteleostei</taxon>
        <taxon>Acanthomorphata</taxon>
        <taxon>Eupercaria</taxon>
        <taxon>Perciformes</taxon>
        <taxon>Notothenioidei</taxon>
        <taxon>Nototheniidae</taxon>
        <taxon>Dissostichus</taxon>
    </lineage>
</organism>
<feature type="region of interest" description="Disordered" evidence="1">
    <location>
        <begin position="132"/>
        <end position="183"/>
    </location>
</feature>
<dbReference type="EMBL" id="JASDAP010000023">
    <property type="protein sequence ID" value="KAK1883270.1"/>
    <property type="molecule type" value="Genomic_DNA"/>
</dbReference>
<dbReference type="Proteomes" id="UP001228049">
    <property type="component" value="Unassembled WGS sequence"/>
</dbReference>
<feature type="compositionally biased region" description="Acidic residues" evidence="1">
    <location>
        <begin position="140"/>
        <end position="150"/>
    </location>
</feature>
<evidence type="ECO:0000256" key="1">
    <source>
        <dbReference type="SAM" id="MobiDB-lite"/>
    </source>
</evidence>
<evidence type="ECO:0000313" key="3">
    <source>
        <dbReference type="Proteomes" id="UP001228049"/>
    </source>
</evidence>
<proteinExistence type="predicted"/>
<name>A0AAD9BGF7_DISEL</name>
<dbReference type="AlphaFoldDB" id="A0AAD9BGF7"/>
<comment type="caution">
    <text evidence="2">The sequence shown here is derived from an EMBL/GenBank/DDBJ whole genome shotgun (WGS) entry which is preliminary data.</text>
</comment>
<reference evidence="2" key="1">
    <citation type="submission" date="2023-04" db="EMBL/GenBank/DDBJ databases">
        <title>Chromosome-level genome of Chaenocephalus aceratus.</title>
        <authorList>
            <person name="Park H."/>
        </authorList>
    </citation>
    <scope>NUCLEOTIDE SEQUENCE</scope>
    <source>
        <strain evidence="2">DE</strain>
        <tissue evidence="2">Muscle</tissue>
    </source>
</reference>
<evidence type="ECO:0000313" key="2">
    <source>
        <dbReference type="EMBL" id="KAK1883270.1"/>
    </source>
</evidence>
<sequence length="340" mass="38959">MVDVTSVFQTGPEVERLQETSLDSNRVEDMDPHPFCKQLGLNLWSTDVRPAGQKMDLAALTNGAVIEIFMFVRELCSSPHRIVYDILEHNFDLDLQSGETMAAQVIRRWYSTQKRMSITSKSLVTWKNDLVPLNGHAEPEPEPEPESEPEPEPKPKSEPEPEPPISNHKEGLDSEDVKPKKEDLNGGFEKKVLGYRICEEIGLDLNIRSQQGPKKKLDVHFLTRGVLFEMHQYVRQNCNRYVPALYEILEYNFDLSSQNHRKVEFAWRIASQVIAIAGKHGRKGDYLNKVIELPVEITESSQSVCKEEPKDEFIEVDLNDDNDIVFVRELMPVDIDVMID</sequence>
<gene>
    <name evidence="2" type="ORF">KUDE01_024045</name>
</gene>